<dbReference type="Pfam" id="PF06835">
    <property type="entry name" value="LptC"/>
    <property type="match status" value="1"/>
</dbReference>
<dbReference type="EMBL" id="JBHTHU010000006">
    <property type="protein sequence ID" value="MFD0750882.1"/>
    <property type="molecule type" value="Genomic_DNA"/>
</dbReference>
<sequence>MLPHSQKRITRLLITVLATGMLWFTACENDLENIKKISSMTSGEAIDTTRGVDVIYSDSAMVKGRMITPLLIKYSTAKPYDVMPDGVKVISFNKLGKEEGTIVADSGIQLENENITKFYKNVIVTTADGTTFRSEEMIWDQPKKIVYSNLRVEMHRANGDVTFGTSFISDDKLTNPSIKGATGDYSVPENQMQ</sequence>
<comment type="caution">
    <text evidence="1">The sequence shown here is derived from an EMBL/GenBank/DDBJ whole genome shotgun (WGS) entry which is preliminary data.</text>
</comment>
<name>A0ABW2YZL6_9SPHI</name>
<accession>A0ABW2YZL6</accession>
<dbReference type="PROSITE" id="PS51257">
    <property type="entry name" value="PROKAR_LIPOPROTEIN"/>
    <property type="match status" value="1"/>
</dbReference>
<dbReference type="RefSeq" id="WP_377100541.1">
    <property type="nucleotide sequence ID" value="NZ_JBHTHU010000006.1"/>
</dbReference>
<evidence type="ECO:0000313" key="1">
    <source>
        <dbReference type="EMBL" id="MFD0750882.1"/>
    </source>
</evidence>
<reference evidence="2" key="1">
    <citation type="journal article" date="2019" name="Int. J. Syst. Evol. Microbiol.">
        <title>The Global Catalogue of Microorganisms (GCM) 10K type strain sequencing project: providing services to taxonomists for standard genome sequencing and annotation.</title>
        <authorList>
            <consortium name="The Broad Institute Genomics Platform"/>
            <consortium name="The Broad Institute Genome Sequencing Center for Infectious Disease"/>
            <person name="Wu L."/>
            <person name="Ma J."/>
        </authorList>
    </citation>
    <scope>NUCLEOTIDE SEQUENCE [LARGE SCALE GENOMIC DNA]</scope>
    <source>
        <strain evidence="2">CCUG 63418</strain>
    </source>
</reference>
<protein>
    <submittedName>
        <fullName evidence="1">LPS export ABC transporter periplasmic protein LptC</fullName>
    </submittedName>
</protein>
<gene>
    <name evidence="1" type="primary">lptC</name>
    <name evidence="1" type="ORF">ACFQZS_12070</name>
</gene>
<organism evidence="1 2">
    <name type="scientific">Mucilaginibacter calamicampi</name>
    <dbReference type="NCBI Taxonomy" id="1302352"/>
    <lineage>
        <taxon>Bacteria</taxon>
        <taxon>Pseudomonadati</taxon>
        <taxon>Bacteroidota</taxon>
        <taxon>Sphingobacteriia</taxon>
        <taxon>Sphingobacteriales</taxon>
        <taxon>Sphingobacteriaceae</taxon>
        <taxon>Mucilaginibacter</taxon>
    </lineage>
</organism>
<dbReference type="Proteomes" id="UP001596958">
    <property type="component" value="Unassembled WGS sequence"/>
</dbReference>
<proteinExistence type="predicted"/>
<dbReference type="InterPro" id="IPR010664">
    <property type="entry name" value="LipoPS_assembly_LptC-rel"/>
</dbReference>
<evidence type="ECO:0000313" key="2">
    <source>
        <dbReference type="Proteomes" id="UP001596958"/>
    </source>
</evidence>
<keyword evidence="2" id="KW-1185">Reference proteome</keyword>